<dbReference type="EMBL" id="GBXM01027669">
    <property type="protein sequence ID" value="JAH80908.1"/>
    <property type="molecule type" value="Transcribed_RNA"/>
</dbReference>
<proteinExistence type="predicted"/>
<sequence>MITTRITEEMRQCVCGHVSMQSNSGLIKNAAFQTAAMHRLGLKPRH</sequence>
<evidence type="ECO:0000313" key="1">
    <source>
        <dbReference type="EMBL" id="JAH80908.1"/>
    </source>
</evidence>
<protein>
    <submittedName>
        <fullName evidence="1">Uncharacterized protein</fullName>
    </submittedName>
</protein>
<accession>A0A0E9VUH5</accession>
<organism evidence="1">
    <name type="scientific">Anguilla anguilla</name>
    <name type="common">European freshwater eel</name>
    <name type="synonym">Muraena anguilla</name>
    <dbReference type="NCBI Taxonomy" id="7936"/>
    <lineage>
        <taxon>Eukaryota</taxon>
        <taxon>Metazoa</taxon>
        <taxon>Chordata</taxon>
        <taxon>Craniata</taxon>
        <taxon>Vertebrata</taxon>
        <taxon>Euteleostomi</taxon>
        <taxon>Actinopterygii</taxon>
        <taxon>Neopterygii</taxon>
        <taxon>Teleostei</taxon>
        <taxon>Anguilliformes</taxon>
        <taxon>Anguillidae</taxon>
        <taxon>Anguilla</taxon>
    </lineage>
</organism>
<name>A0A0E9VUH5_ANGAN</name>
<dbReference type="AlphaFoldDB" id="A0A0E9VUH5"/>
<reference evidence="1" key="2">
    <citation type="journal article" date="2015" name="Fish Shellfish Immunol.">
        <title>Early steps in the European eel (Anguilla anguilla)-Vibrio vulnificus interaction in the gills: Role of the RtxA13 toxin.</title>
        <authorList>
            <person name="Callol A."/>
            <person name="Pajuelo D."/>
            <person name="Ebbesson L."/>
            <person name="Teles M."/>
            <person name="MacKenzie S."/>
            <person name="Amaro C."/>
        </authorList>
    </citation>
    <scope>NUCLEOTIDE SEQUENCE</scope>
</reference>
<reference evidence="1" key="1">
    <citation type="submission" date="2014-11" db="EMBL/GenBank/DDBJ databases">
        <authorList>
            <person name="Amaro Gonzalez C."/>
        </authorList>
    </citation>
    <scope>NUCLEOTIDE SEQUENCE</scope>
</reference>